<evidence type="ECO:0000256" key="3">
    <source>
        <dbReference type="ARBA" id="ARBA00022741"/>
    </source>
</evidence>
<dbReference type="PANTHER" id="PTHR43553:SF24">
    <property type="entry name" value="ENERGY-COUPLING FACTOR TRANSPORTER ATP-BINDING PROTEIN ECFA1"/>
    <property type="match status" value="1"/>
</dbReference>
<keyword evidence="3" id="KW-0547">Nucleotide-binding</keyword>
<comment type="similarity">
    <text evidence="1">Belongs to the ABC transporter superfamily.</text>
</comment>
<dbReference type="EMBL" id="JAABLQ010000003">
    <property type="protein sequence ID" value="NBN80294.1"/>
    <property type="molecule type" value="Genomic_DNA"/>
</dbReference>
<dbReference type="AlphaFoldDB" id="A0A7X5J9W5"/>
<dbReference type="PANTHER" id="PTHR43553">
    <property type="entry name" value="HEAVY METAL TRANSPORTER"/>
    <property type="match status" value="1"/>
</dbReference>
<dbReference type="Proteomes" id="UP000586722">
    <property type="component" value="Unassembled WGS sequence"/>
</dbReference>
<dbReference type="InterPro" id="IPR015856">
    <property type="entry name" value="ABC_transpr_CbiO/EcfA_su"/>
</dbReference>
<dbReference type="Gene3D" id="3.40.50.300">
    <property type="entry name" value="P-loop containing nucleotide triphosphate hydrolases"/>
    <property type="match status" value="1"/>
</dbReference>
<keyword evidence="2" id="KW-0813">Transport</keyword>
<evidence type="ECO:0000256" key="1">
    <source>
        <dbReference type="ARBA" id="ARBA00005417"/>
    </source>
</evidence>
<dbReference type="CDD" id="cd03225">
    <property type="entry name" value="ABC_cobalt_CbiO_domain1"/>
    <property type="match status" value="1"/>
</dbReference>
<dbReference type="GO" id="GO:0042626">
    <property type="term" value="F:ATPase-coupled transmembrane transporter activity"/>
    <property type="evidence" value="ECO:0007669"/>
    <property type="project" value="TreeGrafter"/>
</dbReference>
<comment type="caution">
    <text evidence="5">The sequence shown here is derived from an EMBL/GenBank/DDBJ whole genome shotgun (WGS) entry which is preliminary data.</text>
</comment>
<reference evidence="6" key="1">
    <citation type="submission" date="2020-01" db="EMBL/GenBank/DDBJ databases">
        <authorList>
            <person name="Fang Y."/>
            <person name="Sun R."/>
            <person name="Nie L."/>
            <person name="He J."/>
            <person name="Hao L."/>
            <person name="Wang L."/>
            <person name="Su S."/>
            <person name="Lv E."/>
            <person name="Zhang Z."/>
            <person name="Xie R."/>
            <person name="Liu H."/>
        </authorList>
    </citation>
    <scope>NUCLEOTIDE SEQUENCE [LARGE SCALE GENOMIC DNA]</scope>
    <source>
        <strain evidence="6">XCT-53</strain>
    </source>
</reference>
<dbReference type="InterPro" id="IPR050095">
    <property type="entry name" value="ECF_ABC_transporter_ATP-bd"/>
</dbReference>
<protein>
    <submittedName>
        <fullName evidence="5">ATP-binding cassette domain-containing protein</fullName>
    </submittedName>
</protein>
<name>A0A7X5J9W5_9HYPH</name>
<sequence length="255" mass="27395">MAFWSTSRTPDAAVACDPRRADYAVFDDVSVTRGGKTVLSGLTLTLSERRVAVIGLNGSGKSSLVRLLNGLLLPETGVVRVYGADTRLVRADLPRHVGFVFQNPDHQAIFPTVAEEVAFGLTQLGEERQAARAGASRFLAAHGCGALADRPFHDLSEGQKQLVCILAVLVMRPELLVLDEPFASLDGLATRQLMGRLAGLPQKLVMVSHDLKLIQGFDRVLWIEDGGLRMDGEPGSVLPAYVADIERRAAASDPG</sequence>
<dbReference type="RefSeq" id="WP_161677488.1">
    <property type="nucleotide sequence ID" value="NZ_JAABLP010000005.1"/>
</dbReference>
<dbReference type="Pfam" id="PF00005">
    <property type="entry name" value="ABC_tran"/>
    <property type="match status" value="1"/>
</dbReference>
<keyword evidence="6" id="KW-1185">Reference proteome</keyword>
<evidence type="ECO:0000256" key="2">
    <source>
        <dbReference type="ARBA" id="ARBA00022448"/>
    </source>
</evidence>
<dbReference type="PROSITE" id="PS50893">
    <property type="entry name" value="ABC_TRANSPORTER_2"/>
    <property type="match status" value="1"/>
</dbReference>
<dbReference type="GO" id="GO:0016887">
    <property type="term" value="F:ATP hydrolysis activity"/>
    <property type="evidence" value="ECO:0007669"/>
    <property type="project" value="InterPro"/>
</dbReference>
<proteinExistence type="inferred from homology"/>
<dbReference type="GO" id="GO:0043190">
    <property type="term" value="C:ATP-binding cassette (ABC) transporter complex"/>
    <property type="evidence" value="ECO:0007669"/>
    <property type="project" value="TreeGrafter"/>
</dbReference>
<evidence type="ECO:0000313" key="5">
    <source>
        <dbReference type="EMBL" id="NBN80294.1"/>
    </source>
</evidence>
<dbReference type="InterPro" id="IPR003439">
    <property type="entry name" value="ABC_transporter-like_ATP-bd"/>
</dbReference>
<dbReference type="InterPro" id="IPR027417">
    <property type="entry name" value="P-loop_NTPase"/>
</dbReference>
<dbReference type="GO" id="GO:0005524">
    <property type="term" value="F:ATP binding"/>
    <property type="evidence" value="ECO:0007669"/>
    <property type="project" value="UniProtKB-KW"/>
</dbReference>
<dbReference type="SUPFAM" id="SSF52540">
    <property type="entry name" value="P-loop containing nucleoside triphosphate hydrolases"/>
    <property type="match status" value="1"/>
</dbReference>
<evidence type="ECO:0000256" key="4">
    <source>
        <dbReference type="ARBA" id="ARBA00022840"/>
    </source>
</evidence>
<keyword evidence="4 5" id="KW-0067">ATP-binding</keyword>
<dbReference type="InterPro" id="IPR003593">
    <property type="entry name" value="AAA+_ATPase"/>
</dbReference>
<accession>A0A7X5J9W5</accession>
<organism evidence="5 6">
    <name type="scientific">Pannonibacter tanglangensis</name>
    <dbReference type="NCBI Taxonomy" id="2750084"/>
    <lineage>
        <taxon>Bacteria</taxon>
        <taxon>Pseudomonadati</taxon>
        <taxon>Pseudomonadota</taxon>
        <taxon>Alphaproteobacteria</taxon>
        <taxon>Hyphomicrobiales</taxon>
        <taxon>Stappiaceae</taxon>
        <taxon>Pannonibacter</taxon>
    </lineage>
</organism>
<evidence type="ECO:0000313" key="6">
    <source>
        <dbReference type="Proteomes" id="UP000586722"/>
    </source>
</evidence>
<gene>
    <name evidence="5" type="ORF">GWI72_18595</name>
</gene>
<dbReference type="SMART" id="SM00382">
    <property type="entry name" value="AAA"/>
    <property type="match status" value="1"/>
</dbReference>